<gene>
    <name evidence="1" type="ORF">PSON_ATCC_30995.1.T1580110</name>
</gene>
<evidence type="ECO:0000313" key="2">
    <source>
        <dbReference type="Proteomes" id="UP000692954"/>
    </source>
</evidence>
<comment type="caution">
    <text evidence="1">The sequence shown here is derived from an EMBL/GenBank/DDBJ whole genome shotgun (WGS) entry which is preliminary data.</text>
</comment>
<dbReference type="EMBL" id="CAJJDN010000158">
    <property type="protein sequence ID" value="CAD8125387.1"/>
    <property type="molecule type" value="Genomic_DNA"/>
</dbReference>
<dbReference type="AlphaFoldDB" id="A0A8S1RCI7"/>
<accession>A0A8S1RCI7</accession>
<protein>
    <submittedName>
        <fullName evidence="1">Uncharacterized protein</fullName>
    </submittedName>
</protein>
<proteinExistence type="predicted"/>
<keyword evidence="2" id="KW-1185">Reference proteome</keyword>
<sequence>MKTKHAFFRIKQFKKITLNKKGKKQNYILNTALESQNDGMTKCKLKYTKEILQQMLNLEKLIYNLLTYWNWK</sequence>
<organism evidence="1 2">
    <name type="scientific">Paramecium sonneborni</name>
    <dbReference type="NCBI Taxonomy" id="65129"/>
    <lineage>
        <taxon>Eukaryota</taxon>
        <taxon>Sar</taxon>
        <taxon>Alveolata</taxon>
        <taxon>Ciliophora</taxon>
        <taxon>Intramacronucleata</taxon>
        <taxon>Oligohymenophorea</taxon>
        <taxon>Peniculida</taxon>
        <taxon>Parameciidae</taxon>
        <taxon>Paramecium</taxon>
    </lineage>
</organism>
<name>A0A8S1RCI7_9CILI</name>
<dbReference type="Proteomes" id="UP000692954">
    <property type="component" value="Unassembled WGS sequence"/>
</dbReference>
<reference evidence="1" key="1">
    <citation type="submission" date="2021-01" db="EMBL/GenBank/DDBJ databases">
        <authorList>
            <consortium name="Genoscope - CEA"/>
            <person name="William W."/>
        </authorList>
    </citation>
    <scope>NUCLEOTIDE SEQUENCE</scope>
</reference>
<evidence type="ECO:0000313" key="1">
    <source>
        <dbReference type="EMBL" id="CAD8125387.1"/>
    </source>
</evidence>